<dbReference type="EMBL" id="JANSHE010004670">
    <property type="protein sequence ID" value="KAJ2975655.1"/>
    <property type="molecule type" value="Genomic_DNA"/>
</dbReference>
<protein>
    <submittedName>
        <fullName evidence="1">Uncharacterized protein</fullName>
    </submittedName>
</protein>
<comment type="caution">
    <text evidence="1">The sequence shown here is derived from an EMBL/GenBank/DDBJ whole genome shotgun (WGS) entry which is preliminary data.</text>
</comment>
<name>A0ACC1N9K4_9APHY</name>
<sequence length="74" mass="8216">MSPHIDPPYPSFTFALSKSQVTPSPPPESIVIRHSDPGTPPDLPRRVFRRTARPTWGAFTRTPGLRPRVAGKID</sequence>
<keyword evidence="2" id="KW-1185">Reference proteome</keyword>
<evidence type="ECO:0000313" key="2">
    <source>
        <dbReference type="Proteomes" id="UP001144978"/>
    </source>
</evidence>
<dbReference type="Proteomes" id="UP001144978">
    <property type="component" value="Unassembled WGS sequence"/>
</dbReference>
<evidence type="ECO:0000313" key="1">
    <source>
        <dbReference type="EMBL" id="KAJ2975655.1"/>
    </source>
</evidence>
<accession>A0ACC1N9K4</accession>
<organism evidence="1 2">
    <name type="scientific">Trametes sanguinea</name>
    <dbReference type="NCBI Taxonomy" id="158606"/>
    <lineage>
        <taxon>Eukaryota</taxon>
        <taxon>Fungi</taxon>
        <taxon>Dikarya</taxon>
        <taxon>Basidiomycota</taxon>
        <taxon>Agaricomycotina</taxon>
        <taxon>Agaricomycetes</taxon>
        <taxon>Polyporales</taxon>
        <taxon>Polyporaceae</taxon>
        <taxon>Trametes</taxon>
    </lineage>
</organism>
<proteinExistence type="predicted"/>
<reference evidence="1" key="1">
    <citation type="submission" date="2022-08" db="EMBL/GenBank/DDBJ databases">
        <title>Genome Sequence of Pycnoporus sanguineus.</title>
        <authorList>
            <person name="Buettner E."/>
        </authorList>
    </citation>
    <scope>NUCLEOTIDE SEQUENCE</scope>
    <source>
        <strain evidence="1">CG-C14</strain>
    </source>
</reference>
<gene>
    <name evidence="1" type="ORF">NUW54_g11695</name>
</gene>